<comment type="caution">
    <text evidence="1">The sequence shown here is derived from an EMBL/GenBank/DDBJ whole genome shotgun (WGS) entry which is preliminary data.</text>
</comment>
<protein>
    <submittedName>
        <fullName evidence="1">PKD-like family lipoprotein</fullName>
    </submittedName>
</protein>
<sequence>MKGIIYLAIALFFTTFLGCKKDIGNYEYTDTPVVQIDTTGLGNTYRLLRLTPLKIAPGIRLPEGHQGTYKWLIYKKQTSNNASTSSKEISDKAVLDVVIAEPVGEYVTELIVTDATTGITSNVTFNVSVTANMEFGMMILYQGAHGGDIDFIRTPALSSTISGNSHIKNMYSLTMGKPISGQAKFIWSAFQAYQITNWITVGSDNYIARFKGDDFTFIRDQEDMYRRPETVINPQAYVFNTSSLHVLINGKKLHATGNGFYESDIKFPGPADGDYELAPYLVARHASSYSSIAYDQKNSRFVRYYLSTNMIDNFAAPAAGQAFDLRNVGKDMLYMTNGASNYTYAFFKDKTGAGRWLYVVDFTKTSDAGNLAVGAYDMTDLPDATQAKLFQVSGFGGYTYYATTDKIYNYAYRSSNTASVAFQMPAGEEITCMRYYKPVPNISVADKEERVLYVATWNGTRAKVYELAINETSGVVNQTPLNVFEVTGKVVDMAARATL</sequence>
<keyword evidence="2" id="KW-1185">Reference proteome</keyword>
<name>A0ABW5L7M5_9SPHI</name>
<dbReference type="RefSeq" id="WP_210352394.1">
    <property type="nucleotide sequence ID" value="NZ_JAEQMU010000001.1"/>
</dbReference>
<dbReference type="PROSITE" id="PS51257">
    <property type="entry name" value="PROKAR_LIPOPROTEIN"/>
    <property type="match status" value="1"/>
</dbReference>
<organism evidence="1 2">
    <name type="scientific">Sphingobacterium tabacisoli</name>
    <dbReference type="NCBI Taxonomy" id="2044855"/>
    <lineage>
        <taxon>Bacteria</taxon>
        <taxon>Pseudomonadati</taxon>
        <taxon>Bacteroidota</taxon>
        <taxon>Sphingobacteriia</taxon>
        <taxon>Sphingobacteriales</taxon>
        <taxon>Sphingobacteriaceae</taxon>
        <taxon>Sphingobacterium</taxon>
    </lineage>
</organism>
<evidence type="ECO:0000313" key="1">
    <source>
        <dbReference type="EMBL" id="MFD2556548.1"/>
    </source>
</evidence>
<reference evidence="2" key="1">
    <citation type="journal article" date="2019" name="Int. J. Syst. Evol. Microbiol.">
        <title>The Global Catalogue of Microorganisms (GCM) 10K type strain sequencing project: providing services to taxonomists for standard genome sequencing and annotation.</title>
        <authorList>
            <consortium name="The Broad Institute Genomics Platform"/>
            <consortium name="The Broad Institute Genome Sequencing Center for Infectious Disease"/>
            <person name="Wu L."/>
            <person name="Ma J."/>
        </authorList>
    </citation>
    <scope>NUCLEOTIDE SEQUENCE [LARGE SCALE GENOMIC DNA]</scope>
    <source>
        <strain evidence="2">KCTC 52298</strain>
    </source>
</reference>
<dbReference type="InterPro" id="IPR032183">
    <property type="entry name" value="PKD-like"/>
</dbReference>
<dbReference type="EMBL" id="JBHULD010000018">
    <property type="protein sequence ID" value="MFD2556548.1"/>
    <property type="molecule type" value="Genomic_DNA"/>
</dbReference>
<dbReference type="Proteomes" id="UP001597440">
    <property type="component" value="Unassembled WGS sequence"/>
</dbReference>
<evidence type="ECO:0000313" key="2">
    <source>
        <dbReference type="Proteomes" id="UP001597440"/>
    </source>
</evidence>
<gene>
    <name evidence="1" type="ORF">ACFSQW_19295</name>
</gene>
<accession>A0ABW5L7M5</accession>
<proteinExistence type="predicted"/>
<dbReference type="Pfam" id="PF16407">
    <property type="entry name" value="PKD_2"/>
    <property type="match status" value="1"/>
</dbReference>